<dbReference type="EMBL" id="ATLV01016683">
    <property type="status" value="NOT_ANNOTATED_CDS"/>
    <property type="molecule type" value="Genomic_DNA"/>
</dbReference>
<evidence type="ECO:0000313" key="2">
    <source>
        <dbReference type="EMBL" id="KFB41524.1"/>
    </source>
</evidence>
<evidence type="ECO:0000313" key="4">
    <source>
        <dbReference type="Proteomes" id="UP000030765"/>
    </source>
</evidence>
<proteinExistence type="predicted"/>
<sequence>MHLQTKQRYAKLSVASRHRRGNVQSEKQKPRSPIASAAGKQYNANFKPCLAVPFHIFRSSERYTVREGWRCKWTPIHFRLLRNYINWVGFVCDAAIGTKLTGVLMHGKLHSIHWHQTCKRGDGPRRGNRERRSEDGKHAGCFIVRSERDSPPTESSGHFSTPLDGHQSTGGKLSEDLLFY</sequence>
<reference evidence="2 4" key="1">
    <citation type="journal article" date="2014" name="BMC Genomics">
        <title>Genome sequence of Anopheles sinensis provides insight into genetics basis of mosquito competence for malaria parasites.</title>
        <authorList>
            <person name="Zhou D."/>
            <person name="Zhang D."/>
            <person name="Ding G."/>
            <person name="Shi L."/>
            <person name="Hou Q."/>
            <person name="Ye Y."/>
            <person name="Xu Y."/>
            <person name="Zhou H."/>
            <person name="Xiong C."/>
            <person name="Li S."/>
            <person name="Yu J."/>
            <person name="Hong S."/>
            <person name="Yu X."/>
            <person name="Zou P."/>
            <person name="Chen C."/>
            <person name="Chang X."/>
            <person name="Wang W."/>
            <person name="Lv Y."/>
            <person name="Sun Y."/>
            <person name="Ma L."/>
            <person name="Shen B."/>
            <person name="Zhu C."/>
        </authorList>
    </citation>
    <scope>NUCLEOTIDE SEQUENCE [LARGE SCALE GENOMIC DNA]</scope>
</reference>
<organism evidence="2">
    <name type="scientific">Anopheles sinensis</name>
    <name type="common">Mosquito</name>
    <dbReference type="NCBI Taxonomy" id="74873"/>
    <lineage>
        <taxon>Eukaryota</taxon>
        <taxon>Metazoa</taxon>
        <taxon>Ecdysozoa</taxon>
        <taxon>Arthropoda</taxon>
        <taxon>Hexapoda</taxon>
        <taxon>Insecta</taxon>
        <taxon>Pterygota</taxon>
        <taxon>Neoptera</taxon>
        <taxon>Endopterygota</taxon>
        <taxon>Diptera</taxon>
        <taxon>Nematocera</taxon>
        <taxon>Culicoidea</taxon>
        <taxon>Culicidae</taxon>
        <taxon>Anophelinae</taxon>
        <taxon>Anopheles</taxon>
    </lineage>
</organism>
<reference evidence="3" key="2">
    <citation type="submission" date="2020-05" db="UniProtKB">
        <authorList>
            <consortium name="EnsemblMetazoa"/>
        </authorList>
    </citation>
    <scope>IDENTIFICATION</scope>
</reference>
<dbReference type="AlphaFoldDB" id="A0A084VU80"/>
<dbReference type="Proteomes" id="UP000030765">
    <property type="component" value="Unassembled WGS sequence"/>
</dbReference>
<dbReference type="EMBL" id="KE525102">
    <property type="protein sequence ID" value="KFB41524.1"/>
    <property type="molecule type" value="Genomic_DNA"/>
</dbReference>
<accession>A0A084VU80</accession>
<protein>
    <submittedName>
        <fullName evidence="2 3">Uncharacterized protein</fullName>
    </submittedName>
</protein>
<keyword evidence="4" id="KW-1185">Reference proteome</keyword>
<feature type="region of interest" description="Disordered" evidence="1">
    <location>
        <begin position="147"/>
        <end position="180"/>
    </location>
</feature>
<gene>
    <name evidence="2" type="ORF">ZHAS_00009129</name>
</gene>
<evidence type="ECO:0000313" key="3">
    <source>
        <dbReference type="EnsemblMetazoa" id="ASIC009129-PA"/>
    </source>
</evidence>
<evidence type="ECO:0000256" key="1">
    <source>
        <dbReference type="SAM" id="MobiDB-lite"/>
    </source>
</evidence>
<feature type="region of interest" description="Disordered" evidence="1">
    <location>
        <begin position="15"/>
        <end position="37"/>
    </location>
</feature>
<name>A0A084VU80_ANOSI</name>
<dbReference type="EnsemblMetazoa" id="ASIC009129-RA">
    <property type="protein sequence ID" value="ASIC009129-PA"/>
    <property type="gene ID" value="ASIC009129"/>
</dbReference>
<dbReference type="VEuPathDB" id="VectorBase:ASIC009129"/>